<feature type="coiled-coil region" evidence="1">
    <location>
        <begin position="234"/>
        <end position="274"/>
    </location>
</feature>
<feature type="coiled-coil region" evidence="1">
    <location>
        <begin position="687"/>
        <end position="834"/>
    </location>
</feature>
<dbReference type="SMART" id="SM01052">
    <property type="entry name" value="CAP_GLY"/>
    <property type="match status" value="1"/>
</dbReference>
<dbReference type="STRING" id="6279.A0A5S6PPD1"/>
<dbReference type="PROSITE" id="PS50245">
    <property type="entry name" value="CAP_GLY_2"/>
    <property type="match status" value="1"/>
</dbReference>
<feature type="region of interest" description="Disordered" evidence="2">
    <location>
        <begin position="408"/>
        <end position="464"/>
    </location>
</feature>
<evidence type="ECO:0000256" key="1">
    <source>
        <dbReference type="SAM" id="Coils"/>
    </source>
</evidence>
<feature type="domain" description="CAP-Gly" evidence="3">
    <location>
        <begin position="39"/>
        <end position="81"/>
    </location>
</feature>
<dbReference type="PANTHER" id="PTHR13958:SF3">
    <property type="entry name" value="CAP-GLY DOMAIN-CONTAINING PROTEIN-RELATED"/>
    <property type="match status" value="1"/>
</dbReference>
<dbReference type="KEGG" id="bmy:BM_BM5029"/>
<evidence type="ECO:0000313" key="6">
    <source>
        <dbReference type="WBParaSite" id="Bm5029a.1"/>
    </source>
</evidence>
<evidence type="ECO:0000313" key="4">
    <source>
        <dbReference type="EMBL" id="VIO90057.1"/>
    </source>
</evidence>
<evidence type="ECO:0000313" key="5">
    <source>
        <dbReference type="Proteomes" id="UP000006672"/>
    </source>
</evidence>
<dbReference type="CTD" id="6097594"/>
<dbReference type="EMBL" id="CAAKNF010000192">
    <property type="protein sequence ID" value="VIO90057.1"/>
    <property type="molecule type" value="Genomic_DNA"/>
</dbReference>
<keyword evidence="5" id="KW-1185">Reference proteome</keyword>
<dbReference type="PROSITE" id="PS00845">
    <property type="entry name" value="CAP_GLY_1"/>
    <property type="match status" value="1"/>
</dbReference>
<dbReference type="InterPro" id="IPR036859">
    <property type="entry name" value="CAP-Gly_dom_sf"/>
</dbReference>
<feature type="compositionally biased region" description="Polar residues" evidence="2">
    <location>
        <begin position="1041"/>
        <end position="1074"/>
    </location>
</feature>
<reference evidence="6" key="3">
    <citation type="submission" date="2019-12" db="UniProtKB">
        <authorList>
            <consortium name="WormBaseParasite"/>
        </authorList>
    </citation>
    <scope>IDENTIFICATION</scope>
</reference>
<dbReference type="AlphaFoldDB" id="A0A4E9F1Z4"/>
<feature type="region of interest" description="Disordered" evidence="2">
    <location>
        <begin position="1027"/>
        <end position="1074"/>
    </location>
</feature>
<accession>A0A4E9F1Z4</accession>
<reference evidence="4" key="2">
    <citation type="submission" date="2019-04" db="EMBL/GenBank/DDBJ databases">
        <authorList>
            <person name="Howe K."/>
            <person name="Paulini M."/>
            <person name="Williams G."/>
        </authorList>
    </citation>
    <scope>NUCLEOTIDE SEQUENCE [LARGE SCALE GENOMIC DNA]</scope>
    <source>
        <strain evidence="4">FR3</strain>
    </source>
</reference>
<dbReference type="GO" id="GO:0005813">
    <property type="term" value="C:centrosome"/>
    <property type="evidence" value="ECO:0007669"/>
    <property type="project" value="InterPro"/>
</dbReference>
<feature type="compositionally biased region" description="Basic and acidic residues" evidence="2">
    <location>
        <begin position="515"/>
        <end position="525"/>
    </location>
</feature>
<proteinExistence type="predicted"/>
<dbReference type="GO" id="GO:0034453">
    <property type="term" value="P:microtubule anchoring"/>
    <property type="evidence" value="ECO:0007669"/>
    <property type="project" value="InterPro"/>
</dbReference>
<feature type="region of interest" description="Disordered" evidence="2">
    <location>
        <begin position="504"/>
        <end position="576"/>
    </location>
</feature>
<dbReference type="InterPro" id="IPR000938">
    <property type="entry name" value="CAP-Gly_domain"/>
</dbReference>
<dbReference type="InterPro" id="IPR028750">
    <property type="entry name" value="CEP350/CC187"/>
</dbReference>
<feature type="compositionally biased region" description="Basic and acidic residues" evidence="2">
    <location>
        <begin position="408"/>
        <end position="432"/>
    </location>
</feature>
<keyword evidence="1" id="KW-0175">Coiled coil</keyword>
<organism evidence="4">
    <name type="scientific">Brugia malayi</name>
    <name type="common">Filarial nematode worm</name>
    <dbReference type="NCBI Taxonomy" id="6279"/>
    <lineage>
        <taxon>Eukaryota</taxon>
        <taxon>Metazoa</taxon>
        <taxon>Ecdysozoa</taxon>
        <taxon>Nematoda</taxon>
        <taxon>Chromadorea</taxon>
        <taxon>Rhabditida</taxon>
        <taxon>Spirurina</taxon>
        <taxon>Spiruromorpha</taxon>
        <taxon>Filarioidea</taxon>
        <taxon>Onchocercidae</taxon>
        <taxon>Brugia</taxon>
    </lineage>
</organism>
<accession>A0A5S6PPD1</accession>
<dbReference type="GeneID" id="6097594"/>
<evidence type="ECO:0000259" key="3">
    <source>
        <dbReference type="PROSITE" id="PS50245"/>
    </source>
</evidence>
<dbReference type="RefSeq" id="XP_042932013.1">
    <property type="nucleotide sequence ID" value="XM_043076079.1"/>
</dbReference>
<dbReference type="OrthoDB" id="2130750at2759"/>
<dbReference type="GO" id="GO:0008017">
    <property type="term" value="F:microtubule binding"/>
    <property type="evidence" value="ECO:0007669"/>
    <property type="project" value="InterPro"/>
</dbReference>
<dbReference type="WBParaSite" id="Bm5029a.1">
    <property type="protein sequence ID" value="Bm5029a.1"/>
    <property type="gene ID" value="WBGene00225290"/>
</dbReference>
<dbReference type="SUPFAM" id="SSF74924">
    <property type="entry name" value="Cap-Gly domain"/>
    <property type="match status" value="1"/>
</dbReference>
<evidence type="ECO:0000256" key="2">
    <source>
        <dbReference type="SAM" id="MobiDB-lite"/>
    </source>
</evidence>
<protein>
    <submittedName>
        <fullName evidence="6">CAP-Gly domain-containing protein</fullName>
    </submittedName>
</protein>
<dbReference type="Gene3D" id="2.30.30.190">
    <property type="entry name" value="CAP Gly-rich-like domain"/>
    <property type="match status" value="1"/>
</dbReference>
<gene>
    <name evidence="4 6" type="primary">Bma-clip-1</name>
    <name evidence="4" type="ORF">BM_BM5029</name>
</gene>
<name>A0A4E9F1Z4_BRUMA</name>
<feature type="compositionally biased region" description="Polar residues" evidence="2">
    <location>
        <begin position="545"/>
        <end position="576"/>
    </location>
</feature>
<dbReference type="Proteomes" id="UP000006672">
    <property type="component" value="Unassembled WGS sequence"/>
</dbReference>
<dbReference type="Pfam" id="PF01302">
    <property type="entry name" value="CAP_GLY"/>
    <property type="match status" value="1"/>
</dbReference>
<sequence length="1074" mass="121361">MYKSASDKASNEGELISKRDVGKKVIVGRVGSGTLMYVGPVEGKTGIFCGIELDRPEGKHDGTYQGIAYFHCAPQYGIFAPSYKVELLQQKLVRSAIPAIAGGDMIMSTEDRTVQSATVPSMDISMTSISSFGSSSILDRSMMMSGSWNSDAMVNSQATYTITAPIGRSNYQLLEEIECPNELIEVDDDISYPTLNTSLVLEESRIGVDRLPIVDDNLSTPLVEYIPNTDSQHYQQQQQQQQQLQQQQLQQQQLQQQQLQQQQLQQQQLQQQQQHDYLLDSSNYTNYYQSYQDKTDLSITELTTNLPITQFIHSDLLSYESELPQQVPIILSHTERIPSRMSIDSTLSDDIIVNTQQSSHNLLEQTTLPEHELTPVIPTTSTEVTEQESNNYKSLNCNLTIITKELGSKEHSQQKNIAPEKLENIRKDEKKERPKKPRPLSIRELQNAPVPIRPQKSKPPSKSQLLMEKLKASIEADKLKPKKDVKSKLHDLLIVSATPVRRMQSQTITDENEEEKMPANEENKKILHPSSPNAKRRRNEALKTVANSRGQPGRLRSTQQPNNVTNTMTATSRPVTKQRQLLTQPKTFQKGSLTVRSEKLKKEISKELPTLNSKSIPQTSNITRTEPLHSGLPTSSAAHSLLKVRKTGKQLTPMTNETHQDDTLKLKRLTDAVRGFDVLAVVFGQQIQKCNEELHAALEQNKKYESHVKALEIKYEELLIAVNADHTRQIDNVNQNHEDELNSIKERYEKQLAECNDELMRTLDEQRCIHEAEIERLSRSNQIQCANLDSKLAEAEKVLEELIRDKKNLEATLSKDTNEKVAELSKEISSLNTALEIKSTEIKTLRHSNAKLQLKVEEIPLKDIEISKLKHRVRELKILVDQKTNTEKVLTSKFEELQRSARNQAVMSESMLKENDLLRYKIEEMESSTSEGEPNSVKTNCAIKYRSPQSLNVCSTRLCQSERRPISSTIPHRSSQSHGDVMTRSVISLYLEQGRNRFSKGNIDTTIYTPEGTFIAKDRGCSQRLSFDDAHDADDEGTPRLTRTNEQSSVTGGNNYHETASRTTGTVIDSGISV</sequence>
<reference evidence="5" key="1">
    <citation type="journal article" date="2007" name="Science">
        <title>Draft genome of the filarial nematode parasite Brugia malayi.</title>
        <authorList>
            <person name="Ghedin E."/>
            <person name="Wang S."/>
            <person name="Spiro D."/>
            <person name="Caler E."/>
            <person name="Zhao Q."/>
            <person name="Crabtree J."/>
            <person name="Allen J.E."/>
            <person name="Delcher A.L."/>
            <person name="Guiliano D.B."/>
            <person name="Miranda-Saavedra D."/>
            <person name="Angiuoli S.V."/>
            <person name="Creasy T."/>
            <person name="Amedeo P."/>
            <person name="Haas B."/>
            <person name="El-Sayed N.M."/>
            <person name="Wortman J.R."/>
            <person name="Feldblyum T."/>
            <person name="Tallon L."/>
            <person name="Schatz M."/>
            <person name="Shumway M."/>
            <person name="Koo H."/>
            <person name="Salzberg S.L."/>
            <person name="Schobel S."/>
            <person name="Pertea M."/>
            <person name="Pop M."/>
            <person name="White O."/>
            <person name="Barton G.J."/>
            <person name="Carlow C.K."/>
            <person name="Crawford M.J."/>
            <person name="Daub J."/>
            <person name="Dimmic M.W."/>
            <person name="Estes C.F."/>
            <person name="Foster J.M."/>
            <person name="Ganatra M."/>
            <person name="Gregory W.F."/>
            <person name="Johnson N.M."/>
            <person name="Jin J."/>
            <person name="Komuniecki R."/>
            <person name="Korf I."/>
            <person name="Kumar S."/>
            <person name="Laney S."/>
            <person name="Li B.W."/>
            <person name="Li W."/>
            <person name="Lindblom T.H."/>
            <person name="Lustigman S."/>
            <person name="Ma D."/>
            <person name="Maina C.V."/>
            <person name="Martin D.M."/>
            <person name="McCarter J.P."/>
            <person name="McReynolds L."/>
            <person name="Mitreva M."/>
            <person name="Nutman T.B."/>
            <person name="Parkinson J."/>
            <person name="Peregrin-Alvarez J.M."/>
            <person name="Poole C."/>
            <person name="Ren Q."/>
            <person name="Saunders L."/>
            <person name="Sluder A.E."/>
            <person name="Smith K."/>
            <person name="Stanke M."/>
            <person name="Unnasch T.R."/>
            <person name="Ware J."/>
            <person name="Wei A.D."/>
            <person name="Weil G."/>
            <person name="Williams D.J."/>
            <person name="Zhang Y."/>
            <person name="Williams S.A."/>
            <person name="Fraser-Liggett C."/>
            <person name="Slatko B."/>
            <person name="Blaxter M.L."/>
            <person name="Scott A.L."/>
        </authorList>
    </citation>
    <scope>NUCLEOTIDE SEQUENCE</scope>
    <source>
        <strain evidence="5">FR3</strain>
    </source>
</reference>
<dbReference type="PANTHER" id="PTHR13958">
    <property type="entry name" value="CENTROSOME-ASSOCIATED PROTEIN 350"/>
    <property type="match status" value="1"/>
</dbReference>